<evidence type="ECO:0000313" key="8">
    <source>
        <dbReference type="Proteomes" id="UP000823915"/>
    </source>
</evidence>
<evidence type="ECO:0000259" key="6">
    <source>
        <dbReference type="Pfam" id="PF06925"/>
    </source>
</evidence>
<dbReference type="AlphaFoldDB" id="A0A9D1YCR1"/>
<feature type="domain" description="Diacylglycerol glucosyltransferase N-terminal" evidence="6">
    <location>
        <begin position="14"/>
        <end position="178"/>
    </location>
</feature>
<dbReference type="InterPro" id="IPR007235">
    <property type="entry name" value="Glyco_trans_28_C"/>
</dbReference>
<comment type="subcellular location">
    <subcellularLocation>
        <location evidence="1">Membrane</location>
    </subcellularLocation>
</comment>
<dbReference type="SUPFAM" id="SSF53756">
    <property type="entry name" value="UDP-Glycosyltransferase/glycogen phosphorylase"/>
    <property type="match status" value="1"/>
</dbReference>
<dbReference type="Proteomes" id="UP000823915">
    <property type="component" value="Unassembled WGS sequence"/>
</dbReference>
<protein>
    <submittedName>
        <fullName evidence="7">Glycosyltransferase</fullName>
        <ecNumber evidence="7">2.4.-.-</ecNumber>
    </submittedName>
</protein>
<evidence type="ECO:0000256" key="2">
    <source>
        <dbReference type="ARBA" id="ARBA00006962"/>
    </source>
</evidence>
<reference evidence="7" key="1">
    <citation type="journal article" date="2021" name="PeerJ">
        <title>Extensive microbial diversity within the chicken gut microbiome revealed by metagenomics and culture.</title>
        <authorList>
            <person name="Gilroy R."/>
            <person name="Ravi A."/>
            <person name="Getino M."/>
            <person name="Pursley I."/>
            <person name="Horton D.L."/>
            <person name="Alikhan N.F."/>
            <person name="Baker D."/>
            <person name="Gharbi K."/>
            <person name="Hall N."/>
            <person name="Watson M."/>
            <person name="Adriaenssens E.M."/>
            <person name="Foster-Nyarko E."/>
            <person name="Jarju S."/>
            <person name="Secka A."/>
            <person name="Antonio M."/>
            <person name="Oren A."/>
            <person name="Chaudhuri R.R."/>
            <person name="La Ragione R."/>
            <person name="Hildebrand F."/>
            <person name="Pallen M.J."/>
        </authorList>
    </citation>
    <scope>NUCLEOTIDE SEQUENCE</scope>
    <source>
        <strain evidence="7">1282</strain>
    </source>
</reference>
<proteinExistence type="inferred from homology"/>
<dbReference type="GO" id="GO:0016020">
    <property type="term" value="C:membrane"/>
    <property type="evidence" value="ECO:0007669"/>
    <property type="project" value="UniProtKB-SubCell"/>
</dbReference>
<dbReference type="PANTHER" id="PTHR43025">
    <property type="entry name" value="MONOGALACTOSYLDIACYLGLYCEROL SYNTHASE"/>
    <property type="match status" value="1"/>
</dbReference>
<evidence type="ECO:0000256" key="1">
    <source>
        <dbReference type="ARBA" id="ARBA00004370"/>
    </source>
</evidence>
<evidence type="ECO:0000256" key="3">
    <source>
        <dbReference type="ARBA" id="ARBA00022676"/>
    </source>
</evidence>
<evidence type="ECO:0000259" key="5">
    <source>
        <dbReference type="Pfam" id="PF04101"/>
    </source>
</evidence>
<comment type="similarity">
    <text evidence="2">Belongs to the glycosyltransferase 28 family.</text>
</comment>
<gene>
    <name evidence="7" type="ORF">H9838_04050</name>
</gene>
<dbReference type="InterPro" id="IPR009695">
    <property type="entry name" value="Diacylglyc_glucosyltr_N"/>
</dbReference>
<dbReference type="Pfam" id="PF06925">
    <property type="entry name" value="MGDG_synth"/>
    <property type="match status" value="1"/>
</dbReference>
<sequence length="382" mass="42453">MKIMLLTAATGGGHLRAAAAIEKYIKENTPYDVVTVDALKAIGKFLDKTVCDSYLFMAKRTPALFGRLYKRTNKENLFSDLVPKLSGLFSSLLLRSIEDYEPDVIITTHPFATEMVSDLKEDGSVKAPLICVITDYGVHRAYICKCVDAYVVATEDMIPELTAFGIPLEKIHPFGIPVHGVFFDHVDQDEMLRGLGLDPGLPTLLFMAGSFGVSNIIGLYRDLESTDVPMQIIVITGRNEKLFEAFEKEVEKGSRIPTKLVYFTDEVEKYMHAADLLVTKPGGLTVSEALACNLPMAVFDAIPGQEEDNANFLKTHDMCVRLQKGGDFAQEISSLLRERHRLQEMREACREFDKSQSVPNMLALIQELLQAQGYTAQEDGGQ</sequence>
<dbReference type="EMBL" id="DXDU01000065">
    <property type="protein sequence ID" value="HIY26330.1"/>
    <property type="molecule type" value="Genomic_DNA"/>
</dbReference>
<dbReference type="GO" id="GO:0009247">
    <property type="term" value="P:glycolipid biosynthetic process"/>
    <property type="evidence" value="ECO:0007669"/>
    <property type="project" value="InterPro"/>
</dbReference>
<reference evidence="7" key="2">
    <citation type="submission" date="2021-04" db="EMBL/GenBank/DDBJ databases">
        <authorList>
            <person name="Gilroy R."/>
        </authorList>
    </citation>
    <scope>NUCLEOTIDE SEQUENCE</scope>
    <source>
        <strain evidence="7">1282</strain>
    </source>
</reference>
<dbReference type="Gene3D" id="3.40.50.2000">
    <property type="entry name" value="Glycogen Phosphorylase B"/>
    <property type="match status" value="1"/>
</dbReference>
<comment type="caution">
    <text evidence="7">The sequence shown here is derived from an EMBL/GenBank/DDBJ whole genome shotgun (WGS) entry which is preliminary data.</text>
</comment>
<accession>A0A9D1YCR1</accession>
<dbReference type="Pfam" id="PF04101">
    <property type="entry name" value="Glyco_tran_28_C"/>
    <property type="match status" value="1"/>
</dbReference>
<dbReference type="EC" id="2.4.-.-" evidence="7"/>
<dbReference type="GO" id="GO:0016758">
    <property type="term" value="F:hexosyltransferase activity"/>
    <property type="evidence" value="ECO:0007669"/>
    <property type="project" value="InterPro"/>
</dbReference>
<feature type="domain" description="Glycosyl transferase family 28 C-terminal" evidence="5">
    <location>
        <begin position="204"/>
        <end position="349"/>
    </location>
</feature>
<keyword evidence="3 7" id="KW-0328">Glycosyltransferase</keyword>
<evidence type="ECO:0000256" key="4">
    <source>
        <dbReference type="ARBA" id="ARBA00022679"/>
    </source>
</evidence>
<dbReference type="PANTHER" id="PTHR43025:SF3">
    <property type="entry name" value="MONOGALACTOSYLDIACYLGLYCEROL SYNTHASE 1, CHLOROPLASTIC"/>
    <property type="match status" value="1"/>
</dbReference>
<evidence type="ECO:0000313" key="7">
    <source>
        <dbReference type="EMBL" id="HIY26330.1"/>
    </source>
</evidence>
<name>A0A9D1YCR1_9FIRM</name>
<dbReference type="InterPro" id="IPR050519">
    <property type="entry name" value="Glycosyltransf_28_UgtP"/>
</dbReference>
<keyword evidence="4 7" id="KW-0808">Transferase</keyword>
<organism evidence="7 8">
    <name type="scientific">Candidatus Acutalibacter pullistercoris</name>
    <dbReference type="NCBI Taxonomy" id="2838418"/>
    <lineage>
        <taxon>Bacteria</taxon>
        <taxon>Bacillati</taxon>
        <taxon>Bacillota</taxon>
        <taxon>Clostridia</taxon>
        <taxon>Eubacteriales</taxon>
        <taxon>Acutalibacteraceae</taxon>
        <taxon>Acutalibacter</taxon>
    </lineage>
</organism>